<dbReference type="PROSITE" id="PS00708">
    <property type="entry name" value="PRO_ENDOPEP_SER"/>
    <property type="match status" value="1"/>
</dbReference>
<evidence type="ECO:0000256" key="5">
    <source>
        <dbReference type="ARBA" id="ARBA00022801"/>
    </source>
</evidence>
<sequence length="703" mass="79122">MAPFCKAKESAVAYPETRRVDQTDIYHGRTVPDPYRWLEEDVRESAEVAAWAKAQNEVTRKYLDAIPQRQAIHDRLTELWNYERQSVPWQVAGQYFYFKNDGLQDQPVLLTANSYDEEGRVLIDPNKWSEDGTVALGRTVVSEDGQRMAYTRKEAGSDWSTVRFIEIDSGKVLEDKLEWVRHGNLVWNAACDGLYYTRYPEPPEGEKFQALSLNPMIYFHKLGTPQSEDTLIFRRPDEPNWSFWLRRTEDNRYLVLTIHRSTDPQSRVYLREVGAAADAPWNKLIDNFDHEYSLIGNRDATLYFYTDRDAPRKRVIAIDANAEDSSSFTEVIPEREQGGTLEYVALFGDELICNYLSDVTTRLFRYDLEGEELGAIELPGLGNASGFGGRQDDTETFYSFTSYTMPTAIYRYDVTSGKNELIRSSKVDFDPKLYESKQVFATSKDGTQVPIIVSYKKGPSGAARKLDHNNPTLLYGYGGFNISLTPSFAVTNAAWMDMGGIYAVANLRGGGEYGEAWHAGGKSVNKQNVFDDFIAAAEHLISTGYTKPEKLAIMGGSNGGLLVGAAMTQRPELFGACLPAVGVMDMLRFQNFTAGHFWRHEYGTADDPEEFAALIAYSPYHNLKPDTHYPATLVTTADTDDRVVPMHSFKFAAELQHDQAGDAPVLIRIESKAGHGAGTPVSKRIDLVADKWAFLWKSLKMAE</sequence>
<evidence type="ECO:0000256" key="3">
    <source>
        <dbReference type="ARBA" id="ARBA00011897"/>
    </source>
</evidence>
<dbReference type="InterPro" id="IPR002471">
    <property type="entry name" value="Pept_S9_AS"/>
</dbReference>
<dbReference type="InterPro" id="IPR051167">
    <property type="entry name" value="Prolyl_oligopep/macrocyclase"/>
</dbReference>
<dbReference type="Pfam" id="PF00326">
    <property type="entry name" value="Peptidase_S9"/>
    <property type="match status" value="1"/>
</dbReference>
<feature type="domain" description="Peptidase S9 prolyl oligopeptidase catalytic" evidence="7">
    <location>
        <begin position="487"/>
        <end position="700"/>
    </location>
</feature>
<dbReference type="GO" id="GO:0006508">
    <property type="term" value="P:proteolysis"/>
    <property type="evidence" value="ECO:0007669"/>
    <property type="project" value="UniProtKB-KW"/>
</dbReference>
<keyword evidence="4" id="KW-0645">Protease</keyword>
<dbReference type="GO" id="GO:0005829">
    <property type="term" value="C:cytosol"/>
    <property type="evidence" value="ECO:0007669"/>
    <property type="project" value="TreeGrafter"/>
</dbReference>
<dbReference type="GO" id="GO:0004252">
    <property type="term" value="F:serine-type endopeptidase activity"/>
    <property type="evidence" value="ECO:0007669"/>
    <property type="project" value="UniProtKB-EC"/>
</dbReference>
<evidence type="ECO:0000256" key="4">
    <source>
        <dbReference type="ARBA" id="ARBA00022670"/>
    </source>
</evidence>
<dbReference type="InterPro" id="IPR002470">
    <property type="entry name" value="Peptidase_S9A"/>
</dbReference>
<name>A0A517MYN5_9BACT</name>
<evidence type="ECO:0000313" key="10">
    <source>
        <dbReference type="Proteomes" id="UP000319852"/>
    </source>
</evidence>
<dbReference type="GO" id="GO:0070012">
    <property type="term" value="F:oligopeptidase activity"/>
    <property type="evidence" value="ECO:0007669"/>
    <property type="project" value="TreeGrafter"/>
</dbReference>
<dbReference type="Gene3D" id="2.130.10.120">
    <property type="entry name" value="Prolyl oligopeptidase, N-terminal domain"/>
    <property type="match status" value="1"/>
</dbReference>
<dbReference type="InterPro" id="IPR023302">
    <property type="entry name" value="Pept_S9A_N"/>
</dbReference>
<organism evidence="9 10">
    <name type="scientific">Adhaeretor mobilis</name>
    <dbReference type="NCBI Taxonomy" id="1930276"/>
    <lineage>
        <taxon>Bacteria</taxon>
        <taxon>Pseudomonadati</taxon>
        <taxon>Planctomycetota</taxon>
        <taxon>Planctomycetia</taxon>
        <taxon>Pirellulales</taxon>
        <taxon>Lacipirellulaceae</taxon>
        <taxon>Adhaeretor</taxon>
    </lineage>
</organism>
<dbReference type="AlphaFoldDB" id="A0A517MYN5"/>
<keyword evidence="6" id="KW-0720">Serine protease</keyword>
<evidence type="ECO:0000259" key="7">
    <source>
        <dbReference type="Pfam" id="PF00326"/>
    </source>
</evidence>
<reference evidence="9 10" key="1">
    <citation type="submission" date="2019-02" db="EMBL/GenBank/DDBJ databases">
        <title>Deep-cultivation of Planctomycetes and their phenomic and genomic characterization uncovers novel biology.</title>
        <authorList>
            <person name="Wiegand S."/>
            <person name="Jogler M."/>
            <person name="Boedeker C."/>
            <person name="Pinto D."/>
            <person name="Vollmers J."/>
            <person name="Rivas-Marin E."/>
            <person name="Kohn T."/>
            <person name="Peeters S.H."/>
            <person name="Heuer A."/>
            <person name="Rast P."/>
            <person name="Oberbeckmann S."/>
            <person name="Bunk B."/>
            <person name="Jeske O."/>
            <person name="Meyerdierks A."/>
            <person name="Storesund J.E."/>
            <person name="Kallscheuer N."/>
            <person name="Luecker S."/>
            <person name="Lage O.M."/>
            <person name="Pohl T."/>
            <person name="Merkel B.J."/>
            <person name="Hornburger P."/>
            <person name="Mueller R.-W."/>
            <person name="Bruemmer F."/>
            <person name="Labrenz M."/>
            <person name="Spormann A.M."/>
            <person name="Op den Camp H."/>
            <person name="Overmann J."/>
            <person name="Amann R."/>
            <person name="Jetten M.S.M."/>
            <person name="Mascher T."/>
            <person name="Medema M.H."/>
            <person name="Devos D.P."/>
            <person name="Kaster A.-K."/>
            <person name="Ovreas L."/>
            <person name="Rohde M."/>
            <person name="Galperin M.Y."/>
            <person name="Jogler C."/>
        </authorList>
    </citation>
    <scope>NUCLEOTIDE SEQUENCE [LARGE SCALE GENOMIC DNA]</scope>
    <source>
        <strain evidence="9 10">HG15A2</strain>
    </source>
</reference>
<dbReference type="FunFam" id="2.130.10.120:FF:000001">
    <property type="entry name" value="Prolyl endopeptidase"/>
    <property type="match status" value="1"/>
</dbReference>
<dbReference type="InterPro" id="IPR001375">
    <property type="entry name" value="Peptidase_S9_cat"/>
</dbReference>
<proteinExistence type="inferred from homology"/>
<dbReference type="FunFam" id="3.40.50.1820:FF:000005">
    <property type="entry name" value="Prolyl endopeptidase"/>
    <property type="match status" value="1"/>
</dbReference>
<dbReference type="EC" id="3.4.21.26" evidence="3"/>
<feature type="domain" description="Peptidase S9A N-terminal" evidence="8">
    <location>
        <begin position="15"/>
        <end position="423"/>
    </location>
</feature>
<dbReference type="OrthoDB" id="9801421at2"/>
<dbReference type="InterPro" id="IPR029058">
    <property type="entry name" value="AB_hydrolase_fold"/>
</dbReference>
<evidence type="ECO:0000313" key="9">
    <source>
        <dbReference type="EMBL" id="QDS99995.1"/>
    </source>
</evidence>
<dbReference type="Pfam" id="PF02897">
    <property type="entry name" value="Peptidase_S9_N"/>
    <property type="match status" value="1"/>
</dbReference>
<gene>
    <name evidence="9" type="ORF">HG15A2_33310</name>
</gene>
<keyword evidence="5 9" id="KW-0378">Hydrolase</keyword>
<comment type="similarity">
    <text evidence="2">Belongs to the peptidase S9A family.</text>
</comment>
<comment type="catalytic activity">
    <reaction evidence="1">
        <text>Hydrolysis of Pro-|-Xaa &gt;&gt; Ala-|-Xaa in oligopeptides.</text>
        <dbReference type="EC" id="3.4.21.26"/>
    </reaction>
</comment>
<dbReference type="PANTHER" id="PTHR42881:SF2">
    <property type="entry name" value="PROLYL ENDOPEPTIDASE"/>
    <property type="match status" value="1"/>
</dbReference>
<dbReference type="EMBL" id="CP036263">
    <property type="protein sequence ID" value="QDS99995.1"/>
    <property type="molecule type" value="Genomic_DNA"/>
</dbReference>
<dbReference type="Gene3D" id="3.40.50.1820">
    <property type="entry name" value="alpha/beta hydrolase"/>
    <property type="match status" value="1"/>
</dbReference>
<accession>A0A517MYN5</accession>
<dbReference type="PANTHER" id="PTHR42881">
    <property type="entry name" value="PROLYL ENDOPEPTIDASE"/>
    <property type="match status" value="1"/>
</dbReference>
<protein>
    <recommendedName>
        <fullName evidence="3">prolyl oligopeptidase</fullName>
        <ecNumber evidence="3">3.4.21.26</ecNumber>
    </recommendedName>
</protein>
<dbReference type="PRINTS" id="PR00862">
    <property type="entry name" value="PROLIGOPTASE"/>
</dbReference>
<evidence type="ECO:0000256" key="6">
    <source>
        <dbReference type="ARBA" id="ARBA00022825"/>
    </source>
</evidence>
<dbReference type="SUPFAM" id="SSF53474">
    <property type="entry name" value="alpha/beta-Hydrolases"/>
    <property type="match status" value="1"/>
</dbReference>
<evidence type="ECO:0000256" key="1">
    <source>
        <dbReference type="ARBA" id="ARBA00001070"/>
    </source>
</evidence>
<dbReference type="SUPFAM" id="SSF50993">
    <property type="entry name" value="Peptidase/esterase 'gauge' domain"/>
    <property type="match status" value="1"/>
</dbReference>
<evidence type="ECO:0000259" key="8">
    <source>
        <dbReference type="Pfam" id="PF02897"/>
    </source>
</evidence>
<dbReference type="Proteomes" id="UP000319852">
    <property type="component" value="Chromosome"/>
</dbReference>
<dbReference type="KEGG" id="amob:HG15A2_33310"/>
<evidence type="ECO:0000256" key="2">
    <source>
        <dbReference type="ARBA" id="ARBA00005228"/>
    </source>
</evidence>
<keyword evidence="10" id="KW-1185">Reference proteome</keyword>